<accession>A0A2A4FQD9</accession>
<comment type="caution">
    <text evidence="3">The sequence shown here is derived from an EMBL/GenBank/DDBJ whole genome shotgun (WGS) entry which is preliminary data.</text>
</comment>
<dbReference type="Pfam" id="PF12728">
    <property type="entry name" value="HTH_17"/>
    <property type="match status" value="1"/>
</dbReference>
<feature type="domain" description="Helix-turn-helix" evidence="2">
    <location>
        <begin position="18"/>
        <end position="65"/>
    </location>
</feature>
<reference evidence="3 4" key="1">
    <citation type="submission" date="2017-09" db="EMBL/GenBank/DDBJ databases">
        <title>The Catabolism of 3,6-Dichlorosalicylic acid is Initiated by the Cytochrome P450 Monooxygenase DsmABC in Rhizorhabdus dicambivorans Ndbn-20.</title>
        <authorList>
            <person name="Na L."/>
        </authorList>
    </citation>
    <scope>NUCLEOTIDE SEQUENCE [LARGE SCALE GENOMIC DNA]</scope>
    <source>
        <strain evidence="3 4">Ndbn-20m</strain>
    </source>
</reference>
<evidence type="ECO:0000313" key="4">
    <source>
        <dbReference type="Proteomes" id="UP000218934"/>
    </source>
</evidence>
<dbReference type="AlphaFoldDB" id="A0A2A4FQD9"/>
<proteinExistence type="predicted"/>
<dbReference type="KEGG" id="rdi:CMV14_19825"/>
<feature type="region of interest" description="Disordered" evidence="1">
    <location>
        <begin position="1"/>
        <end position="20"/>
    </location>
</feature>
<dbReference type="OrthoDB" id="9806994at2"/>
<dbReference type="GO" id="GO:0003677">
    <property type="term" value="F:DNA binding"/>
    <property type="evidence" value="ECO:0007669"/>
    <property type="project" value="UniProtKB-KW"/>
</dbReference>
<gene>
    <name evidence="3" type="ORF">COO09_20620</name>
</gene>
<organism evidence="3 4">
    <name type="scientific">Rhizorhabdus dicambivorans</name>
    <dbReference type="NCBI Taxonomy" id="1850238"/>
    <lineage>
        <taxon>Bacteria</taxon>
        <taxon>Pseudomonadati</taxon>
        <taxon>Pseudomonadota</taxon>
        <taxon>Alphaproteobacteria</taxon>
        <taxon>Sphingomonadales</taxon>
        <taxon>Sphingomonadaceae</taxon>
        <taxon>Rhizorhabdus</taxon>
    </lineage>
</organism>
<evidence type="ECO:0000259" key="2">
    <source>
        <dbReference type="Pfam" id="PF12728"/>
    </source>
</evidence>
<evidence type="ECO:0000256" key="1">
    <source>
        <dbReference type="SAM" id="MobiDB-lite"/>
    </source>
</evidence>
<dbReference type="Proteomes" id="UP000218934">
    <property type="component" value="Unassembled WGS sequence"/>
</dbReference>
<keyword evidence="3" id="KW-0238">DNA-binding</keyword>
<keyword evidence="4" id="KW-1185">Reference proteome</keyword>
<dbReference type="EMBL" id="NWUF01000029">
    <property type="protein sequence ID" value="PCE40387.1"/>
    <property type="molecule type" value="Genomic_DNA"/>
</dbReference>
<dbReference type="InterPro" id="IPR041657">
    <property type="entry name" value="HTH_17"/>
</dbReference>
<dbReference type="SUPFAM" id="SSF46955">
    <property type="entry name" value="Putative DNA-binding domain"/>
    <property type="match status" value="1"/>
</dbReference>
<sequence>MPKLTETPAGAPSPFRSNEEAARYLRLSPRTLEKYRVSGEGPRFRKLGRRVVYSVVDLESWAAARACSSTATPAD</sequence>
<dbReference type="InterPro" id="IPR009061">
    <property type="entry name" value="DNA-bd_dom_put_sf"/>
</dbReference>
<dbReference type="RefSeq" id="WP_083215972.1">
    <property type="nucleotide sequence ID" value="NZ_CP023449.1"/>
</dbReference>
<name>A0A2A4FQD9_9SPHN</name>
<evidence type="ECO:0000313" key="3">
    <source>
        <dbReference type="EMBL" id="PCE40387.1"/>
    </source>
</evidence>
<protein>
    <submittedName>
        <fullName evidence="3">DNA-binding protein</fullName>
    </submittedName>
</protein>